<evidence type="ECO:0000313" key="2">
    <source>
        <dbReference type="Proteomes" id="UP000826802"/>
    </source>
</evidence>
<sequence>MEGRINIITNLHQQIDELMVHQPNLILSEDKEKFILKGQYNYDVSYDGTRYSNSKDIVIHIYKDFPHSDIRLFVEDIPSDMEHVNPNGSICLATLSEIKSFLRLNPTVLDFINKFFHSFFYSLEWFERYKQYPFGERSHGRKGILEYYLEKWDVNEDIFFKIACMIWDRKYRGHIECLCGSGLKMRDCHGRYLIEIVSNDVSLSEFLYDVIIIYNLESEVSNGKK</sequence>
<proteinExistence type="predicted"/>
<dbReference type="EMBL" id="CP079981">
    <property type="protein sequence ID" value="QYA42410.1"/>
    <property type="molecule type" value="Genomic_DNA"/>
</dbReference>
<name>A0AAE7U7I8_9STAP</name>
<dbReference type="AlphaFoldDB" id="A0AAE7U7I8"/>
<organism evidence="1 2">
    <name type="scientific">Macrococcoides bohemicum</name>
    <dbReference type="NCBI Taxonomy" id="1903056"/>
    <lineage>
        <taxon>Bacteria</taxon>
        <taxon>Bacillati</taxon>
        <taxon>Bacillota</taxon>
        <taxon>Bacilli</taxon>
        <taxon>Bacillales</taxon>
        <taxon>Staphylococcaceae</taxon>
        <taxon>Macrococcoides</taxon>
    </lineage>
</organism>
<keyword evidence="2" id="KW-1185">Reference proteome</keyword>
<evidence type="ECO:0000313" key="1">
    <source>
        <dbReference type="EMBL" id="QYA42410.1"/>
    </source>
</evidence>
<dbReference type="Proteomes" id="UP000826802">
    <property type="component" value="Chromosome"/>
</dbReference>
<accession>A0AAE7U7I8</accession>
<reference evidence="1 2" key="1">
    <citation type="submission" date="2021-07" db="EMBL/GenBank/DDBJ databases">
        <title>Prevalence and characterization of methicillin-resistant Macrococcus spp. in food producing animals and meat in Switzerland in 2019.</title>
        <authorList>
            <person name="Keller J.E."/>
            <person name="Schwendener S."/>
            <person name="Neuenschwander J."/>
            <person name="Overesch G."/>
            <person name="Perreten V."/>
        </authorList>
    </citation>
    <scope>NUCLEOTIDE SEQUENCE [LARGE SCALE GENOMIC DNA]</scope>
    <source>
        <strain evidence="1 2">19Msa0936</strain>
    </source>
</reference>
<protein>
    <submittedName>
        <fullName evidence="1">Uncharacterized protein</fullName>
    </submittedName>
</protein>
<dbReference type="GeneID" id="99096342"/>
<dbReference type="RefSeq" id="WP_203545920.1">
    <property type="nucleotide sequence ID" value="NZ_CP054482.1"/>
</dbReference>
<gene>
    <name evidence="1" type="ORF">KYI11_00175</name>
</gene>